<dbReference type="EMBL" id="MFAQ01000037">
    <property type="protein sequence ID" value="OGD82870.1"/>
    <property type="molecule type" value="Genomic_DNA"/>
</dbReference>
<dbReference type="Pfam" id="PF02388">
    <property type="entry name" value="FemAB"/>
    <property type="match status" value="2"/>
</dbReference>
<evidence type="ECO:0008006" key="9">
    <source>
        <dbReference type="Google" id="ProtNLM"/>
    </source>
</evidence>
<keyword evidence="6" id="KW-0961">Cell wall biogenesis/degradation</keyword>
<dbReference type="GO" id="GO:0008360">
    <property type="term" value="P:regulation of cell shape"/>
    <property type="evidence" value="ECO:0007669"/>
    <property type="project" value="UniProtKB-KW"/>
</dbReference>
<protein>
    <recommendedName>
        <fullName evidence="9">BioF2-like acetyltransferase domain-containing protein</fullName>
    </recommendedName>
</protein>
<sequence>MREATEKEKIIFNKLAKHPLQSWEWGEFRKKTGILITRLIESEDKKDVASYQITWHRVPKTGRWIGYMPKSDFPSLEAIKKIGMEAKKRKAIFVKLEPNVRADKKTDYEPMSFFVHGKPLFTRFTFILSLNSSEDELFANLNQKTRYNVRLATKKGVKIEQDNSEETFEEYWKLTEETTKRQGFYSHTKDYHKKMWKEMISSGMGQLFKAVYEGETVSVWMVFVLNNKMYYPYGASSTKYKEVMANNLLMWEVIKYGKKMKCTEFDMWGSLGPDPDSNDSWYGFHRFKQGYGGDLVEFAGTFDLVIDPILYKIYLFAESLRWIVLRFVKKFA</sequence>
<dbReference type="GO" id="GO:0071555">
    <property type="term" value="P:cell wall organization"/>
    <property type="evidence" value="ECO:0007669"/>
    <property type="project" value="UniProtKB-KW"/>
</dbReference>
<evidence type="ECO:0000256" key="3">
    <source>
        <dbReference type="ARBA" id="ARBA00022960"/>
    </source>
</evidence>
<evidence type="ECO:0000256" key="4">
    <source>
        <dbReference type="ARBA" id="ARBA00022984"/>
    </source>
</evidence>
<proteinExistence type="inferred from homology"/>
<dbReference type="Gene3D" id="3.40.630.30">
    <property type="match status" value="2"/>
</dbReference>
<evidence type="ECO:0000256" key="6">
    <source>
        <dbReference type="ARBA" id="ARBA00023316"/>
    </source>
</evidence>
<evidence type="ECO:0000256" key="5">
    <source>
        <dbReference type="ARBA" id="ARBA00023315"/>
    </source>
</evidence>
<dbReference type="GO" id="GO:0009252">
    <property type="term" value="P:peptidoglycan biosynthetic process"/>
    <property type="evidence" value="ECO:0007669"/>
    <property type="project" value="UniProtKB-KW"/>
</dbReference>
<keyword evidence="2" id="KW-0808">Transferase</keyword>
<comment type="similarity">
    <text evidence="1">Belongs to the FemABX family.</text>
</comment>
<organism evidence="7 8">
    <name type="scientific">Candidatus Collierbacteria bacterium RIFOXYD1_FULL_40_9</name>
    <dbReference type="NCBI Taxonomy" id="1817731"/>
    <lineage>
        <taxon>Bacteria</taxon>
        <taxon>Candidatus Collieribacteriota</taxon>
    </lineage>
</organism>
<dbReference type="PANTHER" id="PTHR36174">
    <property type="entry name" value="LIPID II:GLYCINE GLYCYLTRANSFERASE"/>
    <property type="match status" value="1"/>
</dbReference>
<keyword evidence="5" id="KW-0012">Acyltransferase</keyword>
<comment type="caution">
    <text evidence="7">The sequence shown here is derived from an EMBL/GenBank/DDBJ whole genome shotgun (WGS) entry which is preliminary data.</text>
</comment>
<evidence type="ECO:0000313" key="7">
    <source>
        <dbReference type="EMBL" id="OGD82870.1"/>
    </source>
</evidence>
<dbReference type="PANTHER" id="PTHR36174:SF1">
    <property type="entry name" value="LIPID II:GLYCINE GLYCYLTRANSFERASE"/>
    <property type="match status" value="1"/>
</dbReference>
<accession>A0A1F5FTD2</accession>
<dbReference type="Proteomes" id="UP000179237">
    <property type="component" value="Unassembled WGS sequence"/>
</dbReference>
<name>A0A1F5FTD2_9BACT</name>
<evidence type="ECO:0000256" key="2">
    <source>
        <dbReference type="ARBA" id="ARBA00022679"/>
    </source>
</evidence>
<keyword evidence="3" id="KW-0133">Cell shape</keyword>
<dbReference type="GO" id="GO:0016755">
    <property type="term" value="F:aminoacyltransferase activity"/>
    <property type="evidence" value="ECO:0007669"/>
    <property type="project" value="InterPro"/>
</dbReference>
<evidence type="ECO:0000256" key="1">
    <source>
        <dbReference type="ARBA" id="ARBA00009943"/>
    </source>
</evidence>
<gene>
    <name evidence="7" type="ORF">A2572_02025</name>
</gene>
<dbReference type="InterPro" id="IPR003447">
    <property type="entry name" value="FEMABX"/>
</dbReference>
<dbReference type="InterPro" id="IPR016181">
    <property type="entry name" value="Acyl_CoA_acyltransferase"/>
</dbReference>
<dbReference type="PROSITE" id="PS51191">
    <property type="entry name" value="FEMABX"/>
    <property type="match status" value="1"/>
</dbReference>
<keyword evidence="4" id="KW-0573">Peptidoglycan synthesis</keyword>
<dbReference type="InterPro" id="IPR050644">
    <property type="entry name" value="PG_Glycine_Bridge_Synth"/>
</dbReference>
<reference evidence="7 8" key="1">
    <citation type="journal article" date="2016" name="Nat. Commun.">
        <title>Thousands of microbial genomes shed light on interconnected biogeochemical processes in an aquifer system.</title>
        <authorList>
            <person name="Anantharaman K."/>
            <person name="Brown C.T."/>
            <person name="Hug L.A."/>
            <person name="Sharon I."/>
            <person name="Castelle C.J."/>
            <person name="Probst A.J."/>
            <person name="Thomas B.C."/>
            <person name="Singh A."/>
            <person name="Wilkins M.J."/>
            <person name="Karaoz U."/>
            <person name="Brodie E.L."/>
            <person name="Williams K.H."/>
            <person name="Hubbard S.S."/>
            <person name="Banfield J.F."/>
        </authorList>
    </citation>
    <scope>NUCLEOTIDE SEQUENCE [LARGE SCALE GENOMIC DNA]</scope>
</reference>
<evidence type="ECO:0000313" key="8">
    <source>
        <dbReference type="Proteomes" id="UP000179237"/>
    </source>
</evidence>
<dbReference type="SUPFAM" id="SSF55729">
    <property type="entry name" value="Acyl-CoA N-acyltransferases (Nat)"/>
    <property type="match status" value="2"/>
</dbReference>
<dbReference type="AlphaFoldDB" id="A0A1F5FTD2"/>